<sequence>MQTVWQRLAVWTGTLVMVSLLQTFAQSGQAPATFLLDGTVLKANKEKIQRGDQALVAARQSLLATADQILTKPTHSVVEKSKTPPSGDKHDYMSVGPYWWPDPTKPNGLPYIRKDGQINPERMAIQDNAYLNELCSQVQTLAVAYYFSDDEKYARRAADLLRNWFLDPKTRMNPNLNYGQAIPGITEGRGIGLIDTRGLAEVADAVQLLKASKAWPQRDQVALQGWYRQFLDWMLTSPIGKDEEDEHNNHGTYYDFQTIAFALFLGDKDQARQMIEKKTYARIQSQLKADGSQPHELARTLSWNYSVMNLKGFFGLAALAENVGIDLWNYETPDGKSIKKAYLWLLPYAENQKPWEHKQIKELHLDEFRPVMAVAETKYGRLADTESKPSVNDPFFALTRSLF</sequence>
<keyword evidence="2" id="KW-0456">Lyase</keyword>
<dbReference type="InterPro" id="IPR008929">
    <property type="entry name" value="Chondroitin_lyas"/>
</dbReference>
<feature type="chain" id="PRO_5003658751" description="Alginate lyase domain-containing protein" evidence="3">
    <location>
        <begin position="26"/>
        <end position="403"/>
    </location>
</feature>
<dbReference type="GO" id="GO:0016829">
    <property type="term" value="F:lyase activity"/>
    <property type="evidence" value="ECO:0007669"/>
    <property type="project" value="UniProtKB-KW"/>
</dbReference>
<dbReference type="AlphaFoldDB" id="I2GCB0"/>
<dbReference type="OrthoDB" id="7210452at2"/>
<evidence type="ECO:0000313" key="6">
    <source>
        <dbReference type="Proteomes" id="UP000009309"/>
    </source>
</evidence>
<proteinExistence type="predicted"/>
<protein>
    <recommendedName>
        <fullName evidence="4">Alginate lyase domain-containing protein</fullName>
    </recommendedName>
</protein>
<dbReference type="GO" id="GO:0042597">
    <property type="term" value="C:periplasmic space"/>
    <property type="evidence" value="ECO:0007669"/>
    <property type="project" value="InterPro"/>
</dbReference>
<comment type="caution">
    <text evidence="5">The sequence shown here is derived from an EMBL/GenBank/DDBJ whole genome shotgun (WGS) entry which is preliminary data.</text>
</comment>
<evidence type="ECO:0000256" key="3">
    <source>
        <dbReference type="SAM" id="SignalP"/>
    </source>
</evidence>
<evidence type="ECO:0000256" key="2">
    <source>
        <dbReference type="ARBA" id="ARBA00023239"/>
    </source>
</evidence>
<dbReference type="Proteomes" id="UP000009309">
    <property type="component" value="Unassembled WGS sequence"/>
</dbReference>
<evidence type="ECO:0000313" key="5">
    <source>
        <dbReference type="EMBL" id="CCH51534.1"/>
    </source>
</evidence>
<evidence type="ECO:0000259" key="4">
    <source>
        <dbReference type="Pfam" id="PF05426"/>
    </source>
</evidence>
<keyword evidence="6" id="KW-1185">Reference proteome</keyword>
<name>I2GCB0_9BACT</name>
<dbReference type="EMBL" id="CAIT01000004">
    <property type="protein sequence ID" value="CCH51534.1"/>
    <property type="molecule type" value="Genomic_DNA"/>
</dbReference>
<dbReference type="Pfam" id="PF05426">
    <property type="entry name" value="Alginate_lyase"/>
    <property type="match status" value="1"/>
</dbReference>
<dbReference type="RefSeq" id="WP_009280120.1">
    <property type="nucleotide sequence ID" value="NZ_CAIT01000004.1"/>
</dbReference>
<organism evidence="5 6">
    <name type="scientific">Fibrisoma limi BUZ 3</name>
    <dbReference type="NCBI Taxonomy" id="1185876"/>
    <lineage>
        <taxon>Bacteria</taxon>
        <taxon>Pseudomonadati</taxon>
        <taxon>Bacteroidota</taxon>
        <taxon>Cytophagia</taxon>
        <taxon>Cytophagales</taxon>
        <taxon>Spirosomataceae</taxon>
        <taxon>Fibrisoma</taxon>
    </lineage>
</organism>
<gene>
    <name evidence="5" type="ORF">BN8_00463</name>
</gene>
<reference evidence="5 6" key="1">
    <citation type="journal article" date="2012" name="J. Bacteriol.">
        <title>Genome Sequence of the Filamentous Bacterium Fibrisoma limi BUZ 3T.</title>
        <authorList>
            <person name="Filippini M."/>
            <person name="Qi W."/>
            <person name="Jaenicke S."/>
            <person name="Goesmann A."/>
            <person name="Smits T.H."/>
            <person name="Bagheri H.C."/>
        </authorList>
    </citation>
    <scope>NUCLEOTIDE SEQUENCE [LARGE SCALE GENOMIC DNA]</scope>
    <source>
        <strain evidence="6">BUZ 3T</strain>
    </source>
</reference>
<dbReference type="STRING" id="1185876.BN8_00463"/>
<accession>I2GCB0</accession>
<dbReference type="Gene3D" id="1.50.10.100">
    <property type="entry name" value="Chondroitin AC/alginate lyase"/>
    <property type="match status" value="1"/>
</dbReference>
<feature type="signal peptide" evidence="3">
    <location>
        <begin position="1"/>
        <end position="25"/>
    </location>
</feature>
<feature type="domain" description="Alginate lyase" evidence="4">
    <location>
        <begin position="76"/>
        <end position="355"/>
    </location>
</feature>
<dbReference type="eggNOG" id="ENOG502Z7SW">
    <property type="taxonomic scope" value="Bacteria"/>
</dbReference>
<dbReference type="SUPFAM" id="SSF48230">
    <property type="entry name" value="Chondroitin AC/alginate lyase"/>
    <property type="match status" value="1"/>
</dbReference>
<evidence type="ECO:0000256" key="1">
    <source>
        <dbReference type="ARBA" id="ARBA00022729"/>
    </source>
</evidence>
<dbReference type="InterPro" id="IPR008397">
    <property type="entry name" value="Alginate_lyase_dom"/>
</dbReference>
<keyword evidence="1 3" id="KW-0732">Signal</keyword>